<keyword evidence="2" id="KW-0472">Membrane</keyword>
<feature type="transmembrane region" description="Helical" evidence="2">
    <location>
        <begin position="233"/>
        <end position="256"/>
    </location>
</feature>
<accession>A0A2T7P162</accession>
<evidence type="ECO:0000256" key="1">
    <source>
        <dbReference type="SAM" id="MobiDB-lite"/>
    </source>
</evidence>
<dbReference type="OrthoDB" id="6216938at2759"/>
<organism evidence="4 5">
    <name type="scientific">Pomacea canaliculata</name>
    <name type="common">Golden apple snail</name>
    <dbReference type="NCBI Taxonomy" id="400727"/>
    <lineage>
        <taxon>Eukaryota</taxon>
        <taxon>Metazoa</taxon>
        <taxon>Spiralia</taxon>
        <taxon>Lophotrochozoa</taxon>
        <taxon>Mollusca</taxon>
        <taxon>Gastropoda</taxon>
        <taxon>Caenogastropoda</taxon>
        <taxon>Architaenioglossa</taxon>
        <taxon>Ampullarioidea</taxon>
        <taxon>Ampullariidae</taxon>
        <taxon>Pomacea</taxon>
    </lineage>
</organism>
<dbReference type="AlphaFoldDB" id="A0A2T7P162"/>
<keyword evidence="3" id="KW-0732">Signal</keyword>
<feature type="region of interest" description="Disordered" evidence="1">
    <location>
        <begin position="383"/>
        <end position="423"/>
    </location>
</feature>
<evidence type="ECO:0000256" key="3">
    <source>
        <dbReference type="SAM" id="SignalP"/>
    </source>
</evidence>
<comment type="caution">
    <text evidence="4">The sequence shown here is derived from an EMBL/GenBank/DDBJ whole genome shotgun (WGS) entry which is preliminary data.</text>
</comment>
<protein>
    <recommendedName>
        <fullName evidence="6">Immunoglobulin subtype domain-containing protein</fullName>
    </recommendedName>
</protein>
<proteinExistence type="predicted"/>
<evidence type="ECO:0000313" key="4">
    <source>
        <dbReference type="EMBL" id="PVD27161.1"/>
    </source>
</evidence>
<gene>
    <name evidence="4" type="ORF">C0Q70_12315</name>
</gene>
<keyword evidence="5" id="KW-1185">Reference proteome</keyword>
<evidence type="ECO:0008006" key="6">
    <source>
        <dbReference type="Google" id="ProtNLM"/>
    </source>
</evidence>
<evidence type="ECO:0000313" key="5">
    <source>
        <dbReference type="Proteomes" id="UP000245119"/>
    </source>
</evidence>
<keyword evidence="2" id="KW-1133">Transmembrane helix</keyword>
<name>A0A2T7P162_POMCA</name>
<sequence>MLVCCVWTSCSFLLLTGAWMIEGVKFEQCGADGIVEIVAGQNTSLTCNAEGTVQARGANDSIITINTEKLTKLYDRGVSINSSLVCSLMSAKHTVTTAARCELNYVHPPEEVSCEADYTLGFVNVSCVIGKVYSSRRIYKCRLFQRKNESSASLQTVEMETSPTSEKTIKSEVKVSGSCQFNTTLPPEEGCYDLFVSVSPTGRNYSVNFTSDGYQPSISSQQPVIESVEAASVIVPASVSGLIVLIFVLIIVGHVIRKKRIGVKMQHHYALGSEQERKVSFRTKLTMAEMNDKDVRLQEDESQLYDVLDYTKQKSRGNGRQNQVWRIEKNKEKKQDPKRFENCEYVTLGQLPWKRQAASCTQAAASSETSCARVQNVTDRMEIPGSPSVHSSRGHARAAARADDKIEYSLATSFPPDPLPPPQ</sequence>
<feature type="chain" id="PRO_5015576838" description="Immunoglobulin subtype domain-containing protein" evidence="3">
    <location>
        <begin position="24"/>
        <end position="423"/>
    </location>
</feature>
<dbReference type="Proteomes" id="UP000245119">
    <property type="component" value="Linkage Group LG7"/>
</dbReference>
<reference evidence="4 5" key="1">
    <citation type="submission" date="2018-04" db="EMBL/GenBank/DDBJ databases">
        <title>The genome of golden apple snail Pomacea canaliculata provides insight into stress tolerance and invasive adaptation.</title>
        <authorList>
            <person name="Liu C."/>
            <person name="Liu B."/>
            <person name="Ren Y."/>
            <person name="Zhang Y."/>
            <person name="Wang H."/>
            <person name="Li S."/>
            <person name="Jiang F."/>
            <person name="Yin L."/>
            <person name="Zhang G."/>
            <person name="Qian W."/>
            <person name="Fan W."/>
        </authorList>
    </citation>
    <scope>NUCLEOTIDE SEQUENCE [LARGE SCALE GENOMIC DNA]</scope>
    <source>
        <strain evidence="4">SZHN2017</strain>
        <tissue evidence="4">Muscle</tissue>
    </source>
</reference>
<keyword evidence="2" id="KW-0812">Transmembrane</keyword>
<feature type="signal peptide" evidence="3">
    <location>
        <begin position="1"/>
        <end position="23"/>
    </location>
</feature>
<evidence type="ECO:0000256" key="2">
    <source>
        <dbReference type="SAM" id="Phobius"/>
    </source>
</evidence>
<dbReference type="EMBL" id="PZQS01000007">
    <property type="protein sequence ID" value="PVD27161.1"/>
    <property type="molecule type" value="Genomic_DNA"/>
</dbReference>